<dbReference type="AlphaFoldDB" id="A0A5B9MA94"/>
<dbReference type="Proteomes" id="UP000321353">
    <property type="component" value="Chromosome"/>
</dbReference>
<dbReference type="InterPro" id="IPR052173">
    <property type="entry name" value="Beta-lactam_resp_regulator"/>
</dbReference>
<evidence type="ECO:0000256" key="2">
    <source>
        <dbReference type="SAM" id="Phobius"/>
    </source>
</evidence>
<evidence type="ECO:0000256" key="1">
    <source>
        <dbReference type="SAM" id="MobiDB-lite"/>
    </source>
</evidence>
<keyword evidence="2" id="KW-0812">Transmembrane</keyword>
<sequence>MSVFDVSWMGGLVLHVTVILGVAIGFDMAAARLAALRHWINVAAIVLILAAPISIVLLQRLDPGWLRVSWAGPSRSAAESAPVEPAVMEQPTPTTHQNSPDNVTDQADDSPIIAALAESPIERTDLRDDVSLATPSAPLAQRPDVQSATPAPETQSRWVDWMHALTPFASATWFLGGLVLLIRMTVSLLRVRLLLQRARPVCDSGALDVFAEACKHLGADKHRIALATSDRTDTPLATGILRPCIVLPAEMPGTATRQQLLEVLIHELAHVARRDQMVVLLQHLAAALYWWHPLVHRVNRRLGQAREDVCDNHVLAVTDGVQYSQTLLDIAQRRSGHGAPMVVAGLFSSQWKLEHRIASLLDRRRNRSTRVSTRGWIAVAMATCIAVGLGSLASMAWGIENPQTPTNQPTAEPVSAETDDADSDPIETKTGDTEPDTPIQGTVHNEDGQPIADATVLLVYRVGEDRQLHRTTSKTDRSGRYRFGDLPVGSSELPYISIRVHASGYAIGQQNVTRYLSQPDSFTELEDIDVSLVAADACVVDVVNEQGEPVSDVLVEQINTNGDHASNLYIFPEDWAAFDLESPRSNAAGRLTIPSIDRSRNYDLRLSHPQYAATPVWEVEFGNEPLRAVIEKGNAVRFVVTCKSDPDLIDQATIEATVSEDGGHSVLTFDVDASGVVQGRLRDRHTTINIAHPTLEGLPWYFYRPAEPEMPFTLHRTGVVEGTVVHATSGQGVANVSVRFVQDNRVIKQVGTDADGRYQCTLAEGEYRVSVDMASGKWKSSETEVSVEVAASNTTSIEPLSVQPESMIRGRVVLASGEGVPSAIIVPHLRESPVIADENGDFELEPSRRMRTIQAFHPHQRLSRVVAAPTDGQDLRIRLAPEGVLTGVLRDRAGKTLSGVPVGLGVRSGNLGGRARSSFRTTLLRDFTDEYGFVRFAGLSEGLEYGLAVEGSSRARFGDRTVSRSDWHTVPNLPAAPIEIEVSPDLIAQLETVSSYREAPLEIQPFGQVDWFDGRRLDVDALRGQFVLISFVWHPGQFAETQLCQQIYGDQGLDVVGVVSSQQAGSPATKRLLEKNDFPIAIDNPQARVTERYGQSDGIGSIIYDRAGKRVRTIRRSDNLLPILRSIMLYDERLQQ</sequence>
<reference evidence="4 5" key="1">
    <citation type="submission" date="2019-02" db="EMBL/GenBank/DDBJ databases">
        <title>Planctomycetal bacteria perform biofilm scaping via a novel small molecule.</title>
        <authorList>
            <person name="Jeske O."/>
            <person name="Boedeker C."/>
            <person name="Wiegand S."/>
            <person name="Breitling P."/>
            <person name="Kallscheuer N."/>
            <person name="Jogler M."/>
            <person name="Rohde M."/>
            <person name="Petersen J."/>
            <person name="Medema M.H."/>
            <person name="Surup F."/>
            <person name="Jogler C."/>
        </authorList>
    </citation>
    <scope>NUCLEOTIDE SEQUENCE [LARGE SCALE GENOMIC DNA]</scope>
    <source>
        <strain evidence="4 5">Mal15</strain>
    </source>
</reference>
<protein>
    <submittedName>
        <fullName evidence="4">Regulatory protein BlaR1</fullName>
    </submittedName>
</protein>
<keyword evidence="2" id="KW-0472">Membrane</keyword>
<feature type="compositionally biased region" description="Polar residues" evidence="1">
    <location>
        <begin position="401"/>
        <end position="410"/>
    </location>
</feature>
<name>A0A5B9MA94_9BACT</name>
<dbReference type="InterPro" id="IPR036249">
    <property type="entry name" value="Thioredoxin-like_sf"/>
</dbReference>
<gene>
    <name evidence="4" type="primary">blaR1_1</name>
    <name evidence="4" type="ORF">Mal15_04730</name>
</gene>
<evidence type="ECO:0000259" key="3">
    <source>
        <dbReference type="Pfam" id="PF05569"/>
    </source>
</evidence>
<dbReference type="KEGG" id="smam:Mal15_04730"/>
<feature type="region of interest" description="Disordered" evidence="1">
    <location>
        <begin position="400"/>
        <end position="447"/>
    </location>
</feature>
<organism evidence="4 5">
    <name type="scientific">Stieleria maiorica</name>
    <dbReference type="NCBI Taxonomy" id="2795974"/>
    <lineage>
        <taxon>Bacteria</taxon>
        <taxon>Pseudomonadati</taxon>
        <taxon>Planctomycetota</taxon>
        <taxon>Planctomycetia</taxon>
        <taxon>Pirellulales</taxon>
        <taxon>Pirellulaceae</taxon>
        <taxon>Stieleria</taxon>
    </lineage>
</organism>
<feature type="region of interest" description="Disordered" evidence="1">
    <location>
        <begin position="77"/>
        <end position="107"/>
    </location>
</feature>
<dbReference type="CDD" id="cd07341">
    <property type="entry name" value="M56_BlaR1_MecR1_like"/>
    <property type="match status" value="1"/>
</dbReference>
<feature type="compositionally biased region" description="Polar residues" evidence="1">
    <location>
        <begin position="91"/>
        <end position="105"/>
    </location>
</feature>
<dbReference type="EMBL" id="CP036264">
    <property type="protein sequence ID" value="QEF96445.1"/>
    <property type="molecule type" value="Genomic_DNA"/>
</dbReference>
<dbReference type="SUPFAM" id="SSF49478">
    <property type="entry name" value="Cna protein B-type domain"/>
    <property type="match status" value="1"/>
</dbReference>
<feature type="transmembrane region" description="Helical" evidence="2">
    <location>
        <begin position="6"/>
        <end position="26"/>
    </location>
</feature>
<dbReference type="SUPFAM" id="SSF49464">
    <property type="entry name" value="Carboxypeptidase regulatory domain-like"/>
    <property type="match status" value="1"/>
</dbReference>
<dbReference type="Gene3D" id="2.60.40.1120">
    <property type="entry name" value="Carboxypeptidase-like, regulatory domain"/>
    <property type="match status" value="2"/>
</dbReference>
<dbReference type="Gene3D" id="3.40.30.10">
    <property type="entry name" value="Glutaredoxin"/>
    <property type="match status" value="1"/>
</dbReference>
<keyword evidence="2" id="KW-1133">Transmembrane helix</keyword>
<evidence type="ECO:0000313" key="5">
    <source>
        <dbReference type="Proteomes" id="UP000321353"/>
    </source>
</evidence>
<dbReference type="PANTHER" id="PTHR34978:SF3">
    <property type="entry name" value="SLR0241 PROTEIN"/>
    <property type="match status" value="1"/>
</dbReference>
<dbReference type="Pfam" id="PF05569">
    <property type="entry name" value="Peptidase_M56"/>
    <property type="match status" value="1"/>
</dbReference>
<dbReference type="PANTHER" id="PTHR34978">
    <property type="entry name" value="POSSIBLE SENSOR-TRANSDUCER PROTEIN BLAR"/>
    <property type="match status" value="1"/>
</dbReference>
<evidence type="ECO:0000313" key="4">
    <source>
        <dbReference type="EMBL" id="QEF96445.1"/>
    </source>
</evidence>
<feature type="transmembrane region" description="Helical" evidence="2">
    <location>
        <begin position="168"/>
        <end position="189"/>
    </location>
</feature>
<feature type="transmembrane region" description="Helical" evidence="2">
    <location>
        <begin position="375"/>
        <end position="399"/>
    </location>
</feature>
<feature type="transmembrane region" description="Helical" evidence="2">
    <location>
        <begin position="38"/>
        <end position="58"/>
    </location>
</feature>
<feature type="domain" description="Peptidase M56" evidence="3">
    <location>
        <begin position="113"/>
        <end position="359"/>
    </location>
</feature>
<dbReference type="SUPFAM" id="SSF52833">
    <property type="entry name" value="Thioredoxin-like"/>
    <property type="match status" value="1"/>
</dbReference>
<dbReference type="InterPro" id="IPR008969">
    <property type="entry name" value="CarboxyPept-like_regulatory"/>
</dbReference>
<dbReference type="RefSeq" id="WP_147866260.1">
    <property type="nucleotide sequence ID" value="NZ_CP036264.1"/>
</dbReference>
<dbReference type="InterPro" id="IPR008756">
    <property type="entry name" value="Peptidase_M56"/>
</dbReference>
<proteinExistence type="predicted"/>
<keyword evidence="5" id="KW-1185">Reference proteome</keyword>
<dbReference type="Pfam" id="PF13620">
    <property type="entry name" value="CarboxypepD_reg"/>
    <property type="match status" value="2"/>
</dbReference>
<accession>A0A5B9MA94</accession>